<dbReference type="Proteomes" id="UP000663193">
    <property type="component" value="Chromosome 2"/>
</dbReference>
<evidence type="ECO:0000313" key="2">
    <source>
        <dbReference type="EMBL" id="QRC92486.1"/>
    </source>
</evidence>
<gene>
    <name evidence="2" type="ORF">JI435_402550</name>
</gene>
<feature type="region of interest" description="Disordered" evidence="1">
    <location>
        <begin position="20"/>
        <end position="42"/>
    </location>
</feature>
<keyword evidence="3" id="KW-1185">Reference proteome</keyword>
<accession>A0A7U2ESY9</accession>
<evidence type="ECO:0000313" key="3">
    <source>
        <dbReference type="Proteomes" id="UP000663193"/>
    </source>
</evidence>
<evidence type="ECO:0000256" key="1">
    <source>
        <dbReference type="SAM" id="MobiDB-lite"/>
    </source>
</evidence>
<organism evidence="2 3">
    <name type="scientific">Phaeosphaeria nodorum (strain SN15 / ATCC MYA-4574 / FGSC 10173)</name>
    <name type="common">Glume blotch fungus</name>
    <name type="synonym">Parastagonospora nodorum</name>
    <dbReference type="NCBI Taxonomy" id="321614"/>
    <lineage>
        <taxon>Eukaryota</taxon>
        <taxon>Fungi</taxon>
        <taxon>Dikarya</taxon>
        <taxon>Ascomycota</taxon>
        <taxon>Pezizomycotina</taxon>
        <taxon>Dothideomycetes</taxon>
        <taxon>Pleosporomycetidae</taxon>
        <taxon>Pleosporales</taxon>
        <taxon>Pleosporineae</taxon>
        <taxon>Phaeosphaeriaceae</taxon>
        <taxon>Parastagonospora</taxon>
    </lineage>
</organism>
<reference evidence="3" key="1">
    <citation type="journal article" date="2021" name="BMC Genomics">
        <title>Chromosome-level genome assembly and manually-curated proteome of model necrotroph Parastagonospora nodorum Sn15 reveals a genome-wide trove of candidate effector homologs, and redundancy of virulence-related functions within an accessory chromosome.</title>
        <authorList>
            <person name="Bertazzoni S."/>
            <person name="Jones D.A.B."/>
            <person name="Phan H.T."/>
            <person name="Tan K.-C."/>
            <person name="Hane J.K."/>
        </authorList>
    </citation>
    <scope>NUCLEOTIDE SEQUENCE [LARGE SCALE GENOMIC DNA]</scope>
    <source>
        <strain evidence="3">SN15 / ATCC MYA-4574 / FGSC 10173)</strain>
    </source>
</reference>
<protein>
    <submittedName>
        <fullName evidence="2">Uncharacterized protein</fullName>
    </submittedName>
</protein>
<dbReference type="EMBL" id="CP069024">
    <property type="protein sequence ID" value="QRC92486.1"/>
    <property type="molecule type" value="Genomic_DNA"/>
</dbReference>
<dbReference type="VEuPathDB" id="FungiDB:JI435_402550"/>
<name>A0A7U2ESY9_PHANO</name>
<proteinExistence type="predicted"/>
<sequence>MSSQKSTDLFACTLTSSHAVQSRTRDERPWSHNMNGCGPDASHRRRKNYHDLEIYQKRKCLLTQTACAEC</sequence>
<dbReference type="AlphaFoldDB" id="A0A7U2ESY9"/>